<dbReference type="Gramene" id="Psat03G0302000-T1">
    <property type="protein sequence ID" value="KAI5427832.1"/>
    <property type="gene ID" value="KIW84_033020"/>
</dbReference>
<reference evidence="1 2" key="1">
    <citation type="journal article" date="2022" name="Nat. Genet.">
        <title>Improved pea reference genome and pan-genome highlight genomic features and evolutionary characteristics.</title>
        <authorList>
            <person name="Yang T."/>
            <person name="Liu R."/>
            <person name="Luo Y."/>
            <person name="Hu S."/>
            <person name="Wang D."/>
            <person name="Wang C."/>
            <person name="Pandey M.K."/>
            <person name="Ge S."/>
            <person name="Xu Q."/>
            <person name="Li N."/>
            <person name="Li G."/>
            <person name="Huang Y."/>
            <person name="Saxena R.K."/>
            <person name="Ji Y."/>
            <person name="Li M."/>
            <person name="Yan X."/>
            <person name="He Y."/>
            <person name="Liu Y."/>
            <person name="Wang X."/>
            <person name="Xiang C."/>
            <person name="Varshney R.K."/>
            <person name="Ding H."/>
            <person name="Gao S."/>
            <person name="Zong X."/>
        </authorList>
    </citation>
    <scope>NUCLEOTIDE SEQUENCE [LARGE SCALE GENOMIC DNA]</scope>
    <source>
        <strain evidence="1 2">cv. Zhongwan 6</strain>
    </source>
</reference>
<dbReference type="EMBL" id="JAMSHJ010000003">
    <property type="protein sequence ID" value="KAI5427832.1"/>
    <property type="molecule type" value="Genomic_DNA"/>
</dbReference>
<keyword evidence="2" id="KW-1185">Reference proteome</keyword>
<dbReference type="AlphaFoldDB" id="A0A9D4XVT1"/>
<name>A0A9D4XVT1_PEA</name>
<gene>
    <name evidence="1" type="ORF">KIW84_033020</name>
</gene>
<organism evidence="1 2">
    <name type="scientific">Pisum sativum</name>
    <name type="common">Garden pea</name>
    <name type="synonym">Lathyrus oleraceus</name>
    <dbReference type="NCBI Taxonomy" id="3888"/>
    <lineage>
        <taxon>Eukaryota</taxon>
        <taxon>Viridiplantae</taxon>
        <taxon>Streptophyta</taxon>
        <taxon>Embryophyta</taxon>
        <taxon>Tracheophyta</taxon>
        <taxon>Spermatophyta</taxon>
        <taxon>Magnoliopsida</taxon>
        <taxon>eudicotyledons</taxon>
        <taxon>Gunneridae</taxon>
        <taxon>Pentapetalae</taxon>
        <taxon>rosids</taxon>
        <taxon>fabids</taxon>
        <taxon>Fabales</taxon>
        <taxon>Fabaceae</taxon>
        <taxon>Papilionoideae</taxon>
        <taxon>50 kb inversion clade</taxon>
        <taxon>NPAAA clade</taxon>
        <taxon>Hologalegina</taxon>
        <taxon>IRL clade</taxon>
        <taxon>Fabeae</taxon>
        <taxon>Lathyrus</taxon>
    </lineage>
</organism>
<proteinExistence type="predicted"/>
<comment type="caution">
    <text evidence="1">The sequence shown here is derived from an EMBL/GenBank/DDBJ whole genome shotgun (WGS) entry which is preliminary data.</text>
</comment>
<evidence type="ECO:0000313" key="1">
    <source>
        <dbReference type="EMBL" id="KAI5427832.1"/>
    </source>
</evidence>
<accession>A0A9D4XVT1</accession>
<dbReference type="Proteomes" id="UP001058974">
    <property type="component" value="Chromosome 3"/>
</dbReference>
<sequence>MLKQNVEWCQDHLDTTLNILHPSVSDHALLWLRSHEKYHVKNKLFKFINYTVDIEGYANKVSTNWRDPIQGRHIYVLWEKLKRLKSALKKLRKPIMNGHQNILKAREDLQMAQHELLNDRMNSSKIEEIKRYTEELVKWNELEENILRKKAKIEWLWLEDGNNSYFHASLKSKHNEKSMRAQHKDDGAIITNQTEIEKTDLEYYGGLMGNKDNNLIHIDVAAMREWDQLTNEQRHNLVASVSEQNILSALNVVMDFFQNERLYKDFNCTVVTLIPKSEDATSIKDYRHIAGCTTLYKIISKVLTTRLGKVVGRIMGSCQTAFVHVKQTHNHILLAYELIKGYYKKGVPLDV</sequence>
<evidence type="ECO:0000313" key="2">
    <source>
        <dbReference type="Proteomes" id="UP001058974"/>
    </source>
</evidence>
<protein>
    <recommendedName>
        <fullName evidence="3">Reverse transcriptase domain-containing protein</fullName>
    </recommendedName>
</protein>
<evidence type="ECO:0008006" key="3">
    <source>
        <dbReference type="Google" id="ProtNLM"/>
    </source>
</evidence>